<proteinExistence type="predicted"/>
<organism evidence="1 2">
    <name type="scientific">Salvia divinorum</name>
    <name type="common">Maria pastora</name>
    <name type="synonym">Diviner's sage</name>
    <dbReference type="NCBI Taxonomy" id="28513"/>
    <lineage>
        <taxon>Eukaryota</taxon>
        <taxon>Viridiplantae</taxon>
        <taxon>Streptophyta</taxon>
        <taxon>Embryophyta</taxon>
        <taxon>Tracheophyta</taxon>
        <taxon>Spermatophyta</taxon>
        <taxon>Magnoliopsida</taxon>
        <taxon>eudicotyledons</taxon>
        <taxon>Gunneridae</taxon>
        <taxon>Pentapetalae</taxon>
        <taxon>asterids</taxon>
        <taxon>lamiids</taxon>
        <taxon>Lamiales</taxon>
        <taxon>Lamiaceae</taxon>
        <taxon>Nepetoideae</taxon>
        <taxon>Mentheae</taxon>
        <taxon>Salviinae</taxon>
        <taxon>Salvia</taxon>
        <taxon>Salvia subgen. Calosphace</taxon>
    </lineage>
</organism>
<evidence type="ECO:0000313" key="1">
    <source>
        <dbReference type="EMBL" id="KAL1540537.1"/>
    </source>
</evidence>
<name>A0ABD1G8Y3_SALDI</name>
<sequence length="75" mass="8568">MIVKVAELLSKANKSIAEELSKANKSTREELDKSFISALLFEIRSCCWTLNLAKRTHHTWLEDAPPLEPLRLANF</sequence>
<dbReference type="AlphaFoldDB" id="A0ABD1G8Y3"/>
<gene>
    <name evidence="1" type="ORF">AAHA92_24879</name>
</gene>
<reference evidence="1 2" key="1">
    <citation type="submission" date="2024-06" db="EMBL/GenBank/DDBJ databases">
        <title>A chromosome level genome sequence of Diviner's sage (Salvia divinorum).</title>
        <authorList>
            <person name="Ford S.A."/>
            <person name="Ro D.-K."/>
            <person name="Ness R.W."/>
            <person name="Phillips M.A."/>
        </authorList>
    </citation>
    <scope>NUCLEOTIDE SEQUENCE [LARGE SCALE GENOMIC DNA]</scope>
    <source>
        <strain evidence="1">SAF-2024a</strain>
        <tissue evidence="1">Leaf</tissue>
    </source>
</reference>
<dbReference type="EMBL" id="JBEAFC010000009">
    <property type="protein sequence ID" value="KAL1540537.1"/>
    <property type="molecule type" value="Genomic_DNA"/>
</dbReference>
<protein>
    <submittedName>
        <fullName evidence="1">Uncharacterized protein</fullName>
    </submittedName>
</protein>
<dbReference type="Proteomes" id="UP001567538">
    <property type="component" value="Unassembled WGS sequence"/>
</dbReference>
<evidence type="ECO:0000313" key="2">
    <source>
        <dbReference type="Proteomes" id="UP001567538"/>
    </source>
</evidence>
<accession>A0ABD1G8Y3</accession>
<comment type="caution">
    <text evidence="1">The sequence shown here is derived from an EMBL/GenBank/DDBJ whole genome shotgun (WGS) entry which is preliminary data.</text>
</comment>
<keyword evidence="2" id="KW-1185">Reference proteome</keyword>